<dbReference type="CDD" id="cd01065">
    <property type="entry name" value="NAD_bind_Shikimate_DH"/>
    <property type="match status" value="1"/>
</dbReference>
<feature type="domain" description="SDH C-terminal" evidence="11">
    <location>
        <begin position="239"/>
        <end position="269"/>
    </location>
</feature>
<feature type="binding site" evidence="8">
    <location>
        <position position="239"/>
    </location>
    <ligand>
        <name>NADP(+)</name>
        <dbReference type="ChEBI" id="CHEBI:58349"/>
    </ligand>
</feature>
<dbReference type="InterPro" id="IPR006151">
    <property type="entry name" value="Shikm_DH/Glu-tRNA_Rdtase"/>
</dbReference>
<dbReference type="SUPFAM" id="SSF53223">
    <property type="entry name" value="Aminoacid dehydrogenase-like, N-terminal domain"/>
    <property type="match status" value="1"/>
</dbReference>
<evidence type="ECO:0000256" key="6">
    <source>
        <dbReference type="ARBA" id="ARBA00023141"/>
    </source>
</evidence>
<dbReference type="NCBIfam" id="NF001310">
    <property type="entry name" value="PRK00258.1-2"/>
    <property type="match status" value="1"/>
</dbReference>
<comment type="pathway">
    <text evidence="1 8">Metabolic intermediate biosynthesis; chorismate biosynthesis; chorismate from D-erythrose 4-phosphate and phosphoenolpyruvate: step 4/7.</text>
</comment>
<feature type="active site" description="Proton acceptor" evidence="8">
    <location>
        <position position="66"/>
    </location>
</feature>
<feature type="binding site" evidence="8">
    <location>
        <position position="62"/>
    </location>
    <ligand>
        <name>shikimate</name>
        <dbReference type="ChEBI" id="CHEBI:36208"/>
    </ligand>
</feature>
<comment type="catalytic activity">
    <reaction evidence="7 8">
        <text>shikimate + NADP(+) = 3-dehydroshikimate + NADPH + H(+)</text>
        <dbReference type="Rhea" id="RHEA:17737"/>
        <dbReference type="ChEBI" id="CHEBI:15378"/>
        <dbReference type="ChEBI" id="CHEBI:16630"/>
        <dbReference type="ChEBI" id="CHEBI:36208"/>
        <dbReference type="ChEBI" id="CHEBI:57783"/>
        <dbReference type="ChEBI" id="CHEBI:58349"/>
        <dbReference type="EC" id="1.1.1.25"/>
    </reaction>
</comment>
<dbReference type="RefSeq" id="WP_262992328.1">
    <property type="nucleotide sequence ID" value="NZ_JAOTJC010000004.1"/>
</dbReference>
<dbReference type="Pfam" id="PF18317">
    <property type="entry name" value="SDH_C"/>
    <property type="match status" value="1"/>
</dbReference>
<dbReference type="PANTHER" id="PTHR21089">
    <property type="entry name" value="SHIKIMATE DEHYDROGENASE"/>
    <property type="match status" value="1"/>
</dbReference>
<feature type="binding site" evidence="8">
    <location>
        <position position="215"/>
    </location>
    <ligand>
        <name>NADP(+)</name>
        <dbReference type="ChEBI" id="CHEBI:58349"/>
    </ligand>
</feature>
<comment type="caution">
    <text evidence="12">The sequence shown here is derived from an EMBL/GenBank/DDBJ whole genome shotgun (WGS) entry which is preliminary data.</text>
</comment>
<evidence type="ECO:0000256" key="5">
    <source>
        <dbReference type="ARBA" id="ARBA00023002"/>
    </source>
</evidence>
<dbReference type="Gene3D" id="3.40.50.10860">
    <property type="entry name" value="Leucine Dehydrogenase, chain A, domain 1"/>
    <property type="match status" value="1"/>
</dbReference>
<dbReference type="SUPFAM" id="SSF51735">
    <property type="entry name" value="NAD(P)-binding Rossmann-fold domains"/>
    <property type="match status" value="1"/>
</dbReference>
<evidence type="ECO:0000259" key="9">
    <source>
        <dbReference type="Pfam" id="PF01488"/>
    </source>
</evidence>
<feature type="binding site" evidence="8">
    <location>
        <begin position="151"/>
        <end position="156"/>
    </location>
    <ligand>
        <name>NADP(+)</name>
        <dbReference type="ChEBI" id="CHEBI:58349"/>
    </ligand>
</feature>
<keyword evidence="5 8" id="KW-0560">Oxidoreductase</keyword>
<comment type="subunit">
    <text evidence="8">Homodimer.</text>
</comment>
<evidence type="ECO:0000256" key="8">
    <source>
        <dbReference type="HAMAP-Rule" id="MF_00222"/>
    </source>
</evidence>
<dbReference type="InterPro" id="IPR022893">
    <property type="entry name" value="Shikimate_DH_fam"/>
</dbReference>
<evidence type="ECO:0000256" key="1">
    <source>
        <dbReference type="ARBA" id="ARBA00004871"/>
    </source>
</evidence>
<keyword evidence="13" id="KW-1185">Reference proteome</keyword>
<accession>A0ABT2VN30</accession>
<keyword evidence="4 8" id="KW-0521">NADP</keyword>
<feature type="binding site" evidence="8">
    <location>
        <position position="103"/>
    </location>
    <ligand>
        <name>shikimate</name>
        <dbReference type="ChEBI" id="CHEBI:36208"/>
    </ligand>
</feature>
<comment type="caution">
    <text evidence="8">Lacks conserved residue(s) required for the propagation of feature annotation.</text>
</comment>
<evidence type="ECO:0000256" key="7">
    <source>
        <dbReference type="ARBA" id="ARBA00049442"/>
    </source>
</evidence>
<dbReference type="Gene3D" id="3.40.50.720">
    <property type="entry name" value="NAD(P)-binding Rossmann-like Domain"/>
    <property type="match status" value="1"/>
</dbReference>
<sequence>MKKFAVFGNPIAQSLSPSIHQMFAEQCGELITYSKILASEEGFAEAVHTFFSDPDAMGCNVTMPFKQQAYALAKVDDQAAQDAKVVNTLMRNHDGTLSGFNTDGIGLVNDLLNHGVTLTGARVLLIGAGGAARGVISPLLQAGVGALCITNRTVAKAERVAEETGSGQVSVIAPESCAEFKPTVIINSTAASLSGGLPLAMTSELLASCHTTYDMVYTATTTPFNEAAEKGGVPTTLDGLGMLVEQAAAAFAIWTGKQPATKAVLTALRKQITGA</sequence>
<dbReference type="InterPro" id="IPR013708">
    <property type="entry name" value="Shikimate_DH-bd_N"/>
</dbReference>
<feature type="binding site" evidence="8">
    <location>
        <position position="217"/>
    </location>
    <ligand>
        <name>shikimate</name>
        <dbReference type="ChEBI" id="CHEBI:36208"/>
    </ligand>
</feature>
<gene>
    <name evidence="8 12" type="primary">aroE</name>
    <name evidence="12" type="ORF">OCL06_03405</name>
</gene>
<organism evidence="12 13">
    <name type="scientific">Alteromonas salexigens</name>
    <dbReference type="NCBI Taxonomy" id="2982530"/>
    <lineage>
        <taxon>Bacteria</taxon>
        <taxon>Pseudomonadati</taxon>
        <taxon>Pseudomonadota</taxon>
        <taxon>Gammaproteobacteria</taxon>
        <taxon>Alteromonadales</taxon>
        <taxon>Alteromonadaceae</taxon>
        <taxon>Alteromonas/Salinimonas group</taxon>
        <taxon>Alteromonas</taxon>
    </lineage>
</organism>
<keyword evidence="6 8" id="KW-0057">Aromatic amino acid biosynthesis</keyword>
<name>A0ABT2VN30_9ALTE</name>
<feature type="binding site" evidence="8">
    <location>
        <position position="246"/>
    </location>
    <ligand>
        <name>shikimate</name>
        <dbReference type="ChEBI" id="CHEBI:36208"/>
    </ligand>
</feature>
<proteinExistence type="inferred from homology"/>
<feature type="domain" description="Shikimate dehydrogenase substrate binding N-terminal" evidence="10">
    <location>
        <begin position="6"/>
        <end position="89"/>
    </location>
</feature>
<dbReference type="Proteomes" id="UP001209257">
    <property type="component" value="Unassembled WGS sequence"/>
</dbReference>
<dbReference type="HAMAP" id="MF_00222">
    <property type="entry name" value="Shikimate_DH_AroE"/>
    <property type="match status" value="1"/>
</dbReference>
<keyword evidence="3 8" id="KW-0028">Amino-acid biosynthesis</keyword>
<dbReference type="GO" id="GO:0004764">
    <property type="term" value="F:shikimate 3-dehydrogenase (NADP+) activity"/>
    <property type="evidence" value="ECO:0007669"/>
    <property type="project" value="UniProtKB-EC"/>
</dbReference>
<dbReference type="EMBL" id="JAOTJC010000004">
    <property type="protein sequence ID" value="MCU7553646.1"/>
    <property type="molecule type" value="Genomic_DNA"/>
</dbReference>
<dbReference type="InterPro" id="IPR011342">
    <property type="entry name" value="Shikimate_DH"/>
</dbReference>
<evidence type="ECO:0000256" key="4">
    <source>
        <dbReference type="ARBA" id="ARBA00022857"/>
    </source>
</evidence>
<dbReference type="InterPro" id="IPR041121">
    <property type="entry name" value="SDH_C"/>
</dbReference>
<feature type="binding site" evidence="8">
    <location>
        <begin position="127"/>
        <end position="131"/>
    </location>
    <ligand>
        <name>NADP(+)</name>
        <dbReference type="ChEBI" id="CHEBI:58349"/>
    </ligand>
</feature>
<dbReference type="InterPro" id="IPR036291">
    <property type="entry name" value="NAD(P)-bd_dom_sf"/>
</dbReference>
<evidence type="ECO:0000259" key="10">
    <source>
        <dbReference type="Pfam" id="PF08501"/>
    </source>
</evidence>
<evidence type="ECO:0000259" key="11">
    <source>
        <dbReference type="Pfam" id="PF18317"/>
    </source>
</evidence>
<dbReference type="InterPro" id="IPR046346">
    <property type="entry name" value="Aminoacid_DH-like_N_sf"/>
</dbReference>
<evidence type="ECO:0000313" key="12">
    <source>
        <dbReference type="EMBL" id="MCU7553646.1"/>
    </source>
</evidence>
<comment type="similarity">
    <text evidence="8">Belongs to the shikimate dehydrogenase family.</text>
</comment>
<feature type="binding site" evidence="8">
    <location>
        <position position="87"/>
    </location>
    <ligand>
        <name>shikimate</name>
        <dbReference type="ChEBI" id="CHEBI:36208"/>
    </ligand>
</feature>
<evidence type="ECO:0000256" key="3">
    <source>
        <dbReference type="ARBA" id="ARBA00022605"/>
    </source>
</evidence>
<dbReference type="Pfam" id="PF01488">
    <property type="entry name" value="Shikimate_DH"/>
    <property type="match status" value="1"/>
</dbReference>
<feature type="domain" description="Quinate/shikimate 5-dehydrogenase/glutamyl-tRNA reductase" evidence="9">
    <location>
        <begin position="117"/>
        <end position="191"/>
    </location>
</feature>
<dbReference type="PANTHER" id="PTHR21089:SF1">
    <property type="entry name" value="BIFUNCTIONAL 3-DEHYDROQUINATE DEHYDRATASE_SHIKIMATE DEHYDROGENASE, CHLOROPLASTIC"/>
    <property type="match status" value="1"/>
</dbReference>
<dbReference type="EC" id="1.1.1.25" evidence="2 8"/>
<protein>
    <recommendedName>
        <fullName evidence="2 8">Shikimate dehydrogenase (NADP(+))</fullName>
        <shortName evidence="8">SDH</shortName>
        <ecNumber evidence="2 8">1.1.1.25</ecNumber>
    </recommendedName>
</protein>
<dbReference type="Pfam" id="PF08501">
    <property type="entry name" value="Shikimate_dh_N"/>
    <property type="match status" value="1"/>
</dbReference>
<evidence type="ECO:0000256" key="2">
    <source>
        <dbReference type="ARBA" id="ARBA00012962"/>
    </source>
</evidence>
<reference evidence="13" key="1">
    <citation type="submission" date="2023-07" db="EMBL/GenBank/DDBJ databases">
        <title>Study on multiphase classification of strain Alteromonas salexigens isolated from the Yellow Sea.</title>
        <authorList>
            <person name="Sun L."/>
        </authorList>
    </citation>
    <scope>NUCLEOTIDE SEQUENCE [LARGE SCALE GENOMIC DNA]</scope>
    <source>
        <strain evidence="13">ASW11-19</strain>
    </source>
</reference>
<evidence type="ECO:0000313" key="13">
    <source>
        <dbReference type="Proteomes" id="UP001209257"/>
    </source>
</evidence>
<comment type="function">
    <text evidence="8">Involved in the biosynthesis of the chorismate, which leads to the biosynthesis of aromatic amino acids. Catalyzes the reversible NADPH linked reduction of 3-dehydroshikimate (DHSA) to yield shikimate (SA).</text>
</comment>
<dbReference type="NCBIfam" id="TIGR00507">
    <property type="entry name" value="aroE"/>
    <property type="match status" value="1"/>
</dbReference>
<feature type="binding site" evidence="8">
    <location>
        <begin position="14"/>
        <end position="16"/>
    </location>
    <ligand>
        <name>shikimate</name>
        <dbReference type="ChEBI" id="CHEBI:36208"/>
    </ligand>
</feature>